<comment type="caution">
    <text evidence="1">The sequence shown here is derived from an EMBL/GenBank/DDBJ whole genome shotgun (WGS) entry which is preliminary data.</text>
</comment>
<proteinExistence type="predicted"/>
<gene>
    <name evidence="1" type="ORF">DRH29_04760</name>
</gene>
<evidence type="ECO:0000313" key="2">
    <source>
        <dbReference type="Proteomes" id="UP000281261"/>
    </source>
</evidence>
<dbReference type="EMBL" id="QMNG01000065">
    <property type="protein sequence ID" value="RLC36332.1"/>
    <property type="molecule type" value="Genomic_DNA"/>
</dbReference>
<dbReference type="AlphaFoldDB" id="A0A420ZBK7"/>
<name>A0A420ZBK7_UNCK3</name>
<reference evidence="1 2" key="1">
    <citation type="submission" date="2018-06" db="EMBL/GenBank/DDBJ databases">
        <title>Extensive metabolic versatility and redundancy in microbially diverse, dynamic hydrothermal sediments.</title>
        <authorList>
            <person name="Dombrowski N."/>
            <person name="Teske A."/>
            <person name="Baker B.J."/>
        </authorList>
    </citation>
    <scope>NUCLEOTIDE SEQUENCE [LARGE SCALE GENOMIC DNA]</scope>
    <source>
        <strain evidence="1">B79_G16</strain>
    </source>
</reference>
<dbReference type="Proteomes" id="UP000281261">
    <property type="component" value="Unassembled WGS sequence"/>
</dbReference>
<organism evidence="1 2">
    <name type="scientific">candidate division Kazan bacterium</name>
    <dbReference type="NCBI Taxonomy" id="2202143"/>
    <lineage>
        <taxon>Bacteria</taxon>
        <taxon>Bacteria division Kazan-3B-28</taxon>
    </lineage>
</organism>
<evidence type="ECO:0000313" key="1">
    <source>
        <dbReference type="EMBL" id="RLC36332.1"/>
    </source>
</evidence>
<sequence length="192" mass="21678">MEPAIDFLTTDSQTYISNLYSTDRTDIEGAYSLSYLSGTGEESYFGEKDTGPNGNNKESTSILHMDKADWYDEAVSELTEILKECGSENWDGHGSLPISYGTYSKARELLKLIPQSLPKPSIVPEPENEIGFEWWIDPKTSFVISVKDDDKITFAGLLGKNREIWGVEVFEDSFPQLIYENVKRLFSQSNGY</sequence>
<accession>A0A420ZBK7</accession>
<protein>
    <submittedName>
        <fullName evidence="1">Uncharacterized protein</fullName>
    </submittedName>
</protein>